<evidence type="ECO:0000256" key="1">
    <source>
        <dbReference type="ARBA" id="ARBA00007606"/>
    </source>
</evidence>
<dbReference type="InterPro" id="IPR013320">
    <property type="entry name" value="ConA-like_dom_sf"/>
</dbReference>
<feature type="signal peptide" evidence="4">
    <location>
        <begin position="1"/>
        <end position="26"/>
    </location>
</feature>
<dbReference type="InterPro" id="IPR050258">
    <property type="entry name" value="Leguminous_Lectin"/>
</dbReference>
<feature type="transmembrane region" description="Helical" evidence="3">
    <location>
        <begin position="293"/>
        <end position="320"/>
    </location>
</feature>
<comment type="caution">
    <text evidence="6">The sequence shown here is derived from an EMBL/GenBank/DDBJ whole genome shotgun (WGS) entry which is preliminary data.</text>
</comment>
<evidence type="ECO:0000256" key="4">
    <source>
        <dbReference type="SAM" id="SignalP"/>
    </source>
</evidence>
<feature type="domain" description="Legume lectin" evidence="5">
    <location>
        <begin position="41"/>
        <end position="261"/>
    </location>
</feature>
<reference evidence="6 7" key="1">
    <citation type="submission" date="2022-12" db="EMBL/GenBank/DDBJ databases">
        <title>Chromosome-scale assembly of the Ensete ventricosum genome.</title>
        <authorList>
            <person name="Dussert Y."/>
            <person name="Stocks J."/>
            <person name="Wendawek A."/>
            <person name="Woldeyes F."/>
            <person name="Nichols R.A."/>
            <person name="Borrell J.S."/>
        </authorList>
    </citation>
    <scope>NUCLEOTIDE SEQUENCE [LARGE SCALE GENOMIC DNA]</scope>
    <source>
        <strain evidence="7">cv. Maze</strain>
        <tissue evidence="6">Seeds</tissue>
    </source>
</reference>
<evidence type="ECO:0000313" key="7">
    <source>
        <dbReference type="Proteomes" id="UP001222027"/>
    </source>
</evidence>
<dbReference type="SUPFAM" id="SSF49899">
    <property type="entry name" value="Concanavalin A-like lectins/glucanases"/>
    <property type="match status" value="1"/>
</dbReference>
<sequence length="353" mass="38053">MFALAMPSPASTFVVVVIFLFVVSLSDRNCGAADKDRDFCFSFDGLGKNRSFDSEFALYGDAEMSGSAVRIAQPAYWSSGRIAYRKAIRFFGTKPGFSSSFSFSISRGDGGALAFFLSPSGLPLVSAERDRLGRSTGGVAVRFVRSNVEKLGELGGSFIEIDVEGETMMRSSNLSGVGQIPNSGGEKVRSWIDYDGESKRIEVRLSQARDPRPRNSSISCSIDLSNVLWREAVFVGISFSSGSSNHTSSIYSWSFAVKHGAPYLMHSEPLNPDSFLVRSTESPSVHVRKASPWGGFMAMVFAAACGAMLSFFVMFVWAVLASRRPVAPVESPVGVAYGKIVSAGDTCLDNVKS</sequence>
<name>A0AAV8Q0U0_ENSVE</name>
<gene>
    <name evidence="6" type="ORF">OPV22_029314</name>
</gene>
<keyword evidence="7" id="KW-1185">Reference proteome</keyword>
<evidence type="ECO:0000259" key="5">
    <source>
        <dbReference type="Pfam" id="PF00139"/>
    </source>
</evidence>
<dbReference type="Proteomes" id="UP001222027">
    <property type="component" value="Unassembled WGS sequence"/>
</dbReference>
<keyword evidence="4" id="KW-0732">Signal</keyword>
<dbReference type="PANTHER" id="PTHR32401">
    <property type="entry name" value="CONCANAVALIN A-LIKE LECTIN FAMILY PROTEIN"/>
    <property type="match status" value="1"/>
</dbReference>
<comment type="similarity">
    <text evidence="1">Belongs to the leguminous lectin family.</text>
</comment>
<evidence type="ECO:0000313" key="6">
    <source>
        <dbReference type="EMBL" id="KAJ8466762.1"/>
    </source>
</evidence>
<feature type="chain" id="PRO_5043384199" description="Legume lectin domain-containing protein" evidence="4">
    <location>
        <begin position="27"/>
        <end position="353"/>
    </location>
</feature>
<evidence type="ECO:0000256" key="2">
    <source>
        <dbReference type="ARBA" id="ARBA00022734"/>
    </source>
</evidence>
<dbReference type="InterPro" id="IPR001220">
    <property type="entry name" value="Legume_lectin_dom"/>
</dbReference>
<keyword evidence="3" id="KW-0472">Membrane</keyword>
<keyword evidence="3" id="KW-0812">Transmembrane</keyword>
<dbReference type="Gene3D" id="2.60.120.200">
    <property type="match status" value="1"/>
</dbReference>
<dbReference type="PANTHER" id="PTHR32401:SF16">
    <property type="entry name" value="CONCANAVALIN A-LIKE LECTIN FAMILY PROTEIN"/>
    <property type="match status" value="1"/>
</dbReference>
<protein>
    <recommendedName>
        <fullName evidence="5">Legume lectin domain-containing protein</fullName>
    </recommendedName>
</protein>
<proteinExistence type="inferred from homology"/>
<dbReference type="Pfam" id="PF00139">
    <property type="entry name" value="Lectin_legB"/>
    <property type="match status" value="1"/>
</dbReference>
<organism evidence="6 7">
    <name type="scientific">Ensete ventricosum</name>
    <name type="common">Abyssinian banana</name>
    <name type="synonym">Musa ensete</name>
    <dbReference type="NCBI Taxonomy" id="4639"/>
    <lineage>
        <taxon>Eukaryota</taxon>
        <taxon>Viridiplantae</taxon>
        <taxon>Streptophyta</taxon>
        <taxon>Embryophyta</taxon>
        <taxon>Tracheophyta</taxon>
        <taxon>Spermatophyta</taxon>
        <taxon>Magnoliopsida</taxon>
        <taxon>Liliopsida</taxon>
        <taxon>Zingiberales</taxon>
        <taxon>Musaceae</taxon>
        <taxon>Ensete</taxon>
    </lineage>
</organism>
<evidence type="ECO:0000256" key="3">
    <source>
        <dbReference type="SAM" id="Phobius"/>
    </source>
</evidence>
<dbReference type="GO" id="GO:0030246">
    <property type="term" value="F:carbohydrate binding"/>
    <property type="evidence" value="ECO:0007669"/>
    <property type="project" value="UniProtKB-KW"/>
</dbReference>
<dbReference type="AlphaFoldDB" id="A0AAV8Q0U0"/>
<accession>A0AAV8Q0U0</accession>
<keyword evidence="3" id="KW-1133">Transmembrane helix</keyword>
<keyword evidence="2" id="KW-0430">Lectin</keyword>
<dbReference type="EMBL" id="JAQQAF010000008">
    <property type="protein sequence ID" value="KAJ8466762.1"/>
    <property type="molecule type" value="Genomic_DNA"/>
</dbReference>